<accession>A0A4P8L1E9</accession>
<dbReference type="InterPro" id="IPR050563">
    <property type="entry name" value="4-hydroxybenzoyl-CoA_TE"/>
</dbReference>
<dbReference type="KEGG" id="dax:FDQ92_05015"/>
<organism evidence="1 2">
    <name type="scientific">Desulfoglaeba alkanexedens ALDC</name>
    <dbReference type="NCBI Taxonomy" id="980445"/>
    <lineage>
        <taxon>Bacteria</taxon>
        <taxon>Pseudomonadati</taxon>
        <taxon>Thermodesulfobacteriota</taxon>
        <taxon>Syntrophobacteria</taxon>
        <taxon>Syntrophobacterales</taxon>
        <taxon>Syntrophobacteraceae</taxon>
        <taxon>Desulfoglaeba</taxon>
    </lineage>
</organism>
<dbReference type="Gene3D" id="3.10.129.10">
    <property type="entry name" value="Hotdog Thioesterase"/>
    <property type="match status" value="1"/>
</dbReference>
<dbReference type="RefSeq" id="WP_137423559.1">
    <property type="nucleotide sequence ID" value="NZ_CP040098.1"/>
</dbReference>
<evidence type="ECO:0008006" key="3">
    <source>
        <dbReference type="Google" id="ProtNLM"/>
    </source>
</evidence>
<evidence type="ECO:0000313" key="2">
    <source>
        <dbReference type="Proteomes" id="UP000298602"/>
    </source>
</evidence>
<name>A0A4P8L1E9_9BACT</name>
<dbReference type="EMBL" id="CP040098">
    <property type="protein sequence ID" value="QCQ21590.1"/>
    <property type="molecule type" value="Genomic_DNA"/>
</dbReference>
<sequence>MEPTADYREAGDEKPDSLFEAHPTTLTLPVLWGHMDPTGRMNPALFFRFFESVRVAYGDKVGTHATLHETGIGPILAETEASFLHLVHYPDRLLLGCRTIRLTETTMTQSYLAYSLTQNRTAATGTARIVAYDYRQGRKTTFPHSVIRRILAAEKGLRLSTDQ</sequence>
<dbReference type="CDD" id="cd00586">
    <property type="entry name" value="4HBT"/>
    <property type="match status" value="1"/>
</dbReference>
<dbReference type="AlphaFoldDB" id="A0A4P8L1E9"/>
<dbReference type="PANTHER" id="PTHR31793:SF39">
    <property type="entry name" value="THIOESTERASE_THIOL ESTER DEHYDRASE-ISOMERASE"/>
    <property type="match status" value="1"/>
</dbReference>
<dbReference type="OrthoDB" id="9799036at2"/>
<proteinExistence type="predicted"/>
<reference evidence="1 2" key="1">
    <citation type="submission" date="2019-05" db="EMBL/GenBank/DDBJ databases">
        <title>The Complete Genome Sequence of the n-alkane-degrading Desulfoglaeba alkanexedens ALDC reveals multiple alkylsuccinate synthase gene clusters.</title>
        <authorList>
            <person name="Callaghan A.V."/>
            <person name="Davidova I.A."/>
            <person name="Duncan K.E."/>
            <person name="Morris B."/>
            <person name="McInerney M.J."/>
        </authorList>
    </citation>
    <scope>NUCLEOTIDE SEQUENCE [LARGE SCALE GENOMIC DNA]</scope>
    <source>
        <strain evidence="1 2">ALDC</strain>
    </source>
</reference>
<keyword evidence="2" id="KW-1185">Reference proteome</keyword>
<dbReference type="Proteomes" id="UP000298602">
    <property type="component" value="Chromosome"/>
</dbReference>
<dbReference type="PANTHER" id="PTHR31793">
    <property type="entry name" value="4-HYDROXYBENZOYL-COA THIOESTERASE FAMILY MEMBER"/>
    <property type="match status" value="1"/>
</dbReference>
<gene>
    <name evidence="1" type="ORF">FDQ92_05015</name>
</gene>
<dbReference type="Pfam" id="PF13279">
    <property type="entry name" value="4HBT_2"/>
    <property type="match status" value="1"/>
</dbReference>
<dbReference type="InterPro" id="IPR029069">
    <property type="entry name" value="HotDog_dom_sf"/>
</dbReference>
<evidence type="ECO:0000313" key="1">
    <source>
        <dbReference type="EMBL" id="QCQ21590.1"/>
    </source>
</evidence>
<protein>
    <recommendedName>
        <fullName evidence="3">Acyl-CoA thioesterase</fullName>
    </recommendedName>
</protein>
<dbReference type="GO" id="GO:0047617">
    <property type="term" value="F:fatty acyl-CoA hydrolase activity"/>
    <property type="evidence" value="ECO:0007669"/>
    <property type="project" value="TreeGrafter"/>
</dbReference>
<dbReference type="SUPFAM" id="SSF54637">
    <property type="entry name" value="Thioesterase/thiol ester dehydrase-isomerase"/>
    <property type="match status" value="1"/>
</dbReference>
<reference evidence="1 2" key="2">
    <citation type="submission" date="2019-05" db="EMBL/GenBank/DDBJ databases">
        <authorList>
            <person name="Suflita J.M."/>
            <person name="Marks C.R."/>
        </authorList>
    </citation>
    <scope>NUCLEOTIDE SEQUENCE [LARGE SCALE GENOMIC DNA]</scope>
    <source>
        <strain evidence="1 2">ALDC</strain>
    </source>
</reference>